<name>A0AA39QUC0_9LECA</name>
<gene>
    <name evidence="2" type="ORF">JMJ35_009153</name>
</gene>
<sequence length="298" mass="32009">MPSQDIPIEYRRQGEDYRYFGFNHLFDKDMPYTAGTFKQTPEKNHRHGLHKTTAFIAGTFALVLVLAIIAASFAASQTAKGKKAEVQCMKDKEALALQIQSHSSQTCKDPCTATVPQTSLPTVARPSAITESITLQSETTVFSCVSSTSPSTTTITTCPFSCASSASPSTTTITTCPSNAASAQTSSLPSPVNDCSSLNSPYVVGNPGGQSIFQINCTTDSPTPSDLLEVYVYTFEDCIKGCASYNWNSPEHHGSACYAVTWQPSAREASGGNCNFKYQNNLTLVQSDSLDLALLLED</sequence>
<feature type="transmembrane region" description="Helical" evidence="1">
    <location>
        <begin position="54"/>
        <end position="75"/>
    </location>
</feature>
<evidence type="ECO:0000313" key="2">
    <source>
        <dbReference type="EMBL" id="KAK0508069.1"/>
    </source>
</evidence>
<dbReference type="EMBL" id="JAFEKC020000021">
    <property type="protein sequence ID" value="KAK0508069.1"/>
    <property type="molecule type" value="Genomic_DNA"/>
</dbReference>
<dbReference type="Proteomes" id="UP001166286">
    <property type="component" value="Unassembled WGS sequence"/>
</dbReference>
<evidence type="ECO:0000313" key="3">
    <source>
        <dbReference type="Proteomes" id="UP001166286"/>
    </source>
</evidence>
<evidence type="ECO:0008006" key="4">
    <source>
        <dbReference type="Google" id="ProtNLM"/>
    </source>
</evidence>
<proteinExistence type="predicted"/>
<reference evidence="2" key="1">
    <citation type="submission" date="2023-03" db="EMBL/GenBank/DDBJ databases">
        <title>Complete genome of Cladonia borealis.</title>
        <authorList>
            <person name="Park H."/>
        </authorList>
    </citation>
    <scope>NUCLEOTIDE SEQUENCE</scope>
    <source>
        <strain evidence="2">ANT050790</strain>
    </source>
</reference>
<keyword evidence="1" id="KW-0472">Membrane</keyword>
<protein>
    <recommendedName>
        <fullName evidence="4">Apple domain-containing protein</fullName>
    </recommendedName>
</protein>
<keyword evidence="1" id="KW-1133">Transmembrane helix</keyword>
<comment type="caution">
    <text evidence="2">The sequence shown here is derived from an EMBL/GenBank/DDBJ whole genome shotgun (WGS) entry which is preliminary data.</text>
</comment>
<dbReference type="AlphaFoldDB" id="A0AA39QUC0"/>
<keyword evidence="3" id="KW-1185">Reference proteome</keyword>
<keyword evidence="1" id="KW-0812">Transmembrane</keyword>
<evidence type="ECO:0000256" key="1">
    <source>
        <dbReference type="SAM" id="Phobius"/>
    </source>
</evidence>
<organism evidence="2 3">
    <name type="scientific">Cladonia borealis</name>
    <dbReference type="NCBI Taxonomy" id="184061"/>
    <lineage>
        <taxon>Eukaryota</taxon>
        <taxon>Fungi</taxon>
        <taxon>Dikarya</taxon>
        <taxon>Ascomycota</taxon>
        <taxon>Pezizomycotina</taxon>
        <taxon>Lecanoromycetes</taxon>
        <taxon>OSLEUM clade</taxon>
        <taxon>Lecanoromycetidae</taxon>
        <taxon>Lecanorales</taxon>
        <taxon>Lecanorineae</taxon>
        <taxon>Cladoniaceae</taxon>
        <taxon>Cladonia</taxon>
    </lineage>
</organism>
<accession>A0AA39QUC0</accession>